<dbReference type="AlphaFoldDB" id="A0A0N5D481"/>
<gene>
    <name evidence="2" type="ORF">TCLT_LOCUS7757</name>
</gene>
<evidence type="ECO:0000313" key="4">
    <source>
        <dbReference type="WBParaSite" id="TCLT_0000776801-mRNA-1"/>
    </source>
</evidence>
<dbReference type="InterPro" id="IPR013212">
    <property type="entry name" value="Mad3/Bub1_I"/>
</dbReference>
<accession>A0A0N5D481</accession>
<sequence length="256" mass="29676">MNFLWNEGCQARAMLQAVIEETLEKYSCMKYRHDPRILEIYLLKEEIGRRQPKKLMRALYSRGQFRFRAELYILWAMIYGKQKCGVRVMEIYRLGYQYDAQPTDLFVYGFWNIAEEVFGKIQAYQYGFLSGKQISKSVITLVKNNSSKTPTQVTNDASNELSSTEPLQELSAEAIQPPQMPKFSRSYLRMIKYITKLLPIPVEKISSSVGQKLLDDSEKRVILGTLKCDGKSKEKIGIATVCKKRSLENAFNIRYE</sequence>
<evidence type="ECO:0000313" key="2">
    <source>
        <dbReference type="EMBL" id="VDN05241.1"/>
    </source>
</evidence>
<evidence type="ECO:0000313" key="3">
    <source>
        <dbReference type="Proteomes" id="UP000276776"/>
    </source>
</evidence>
<dbReference type="EMBL" id="UYYF01004542">
    <property type="protein sequence ID" value="VDN05241.1"/>
    <property type="molecule type" value="Genomic_DNA"/>
</dbReference>
<feature type="domain" description="BUB1 N-terminal" evidence="1">
    <location>
        <begin position="1"/>
        <end position="140"/>
    </location>
</feature>
<reference evidence="4" key="1">
    <citation type="submission" date="2017-02" db="UniProtKB">
        <authorList>
            <consortium name="WormBaseParasite"/>
        </authorList>
    </citation>
    <scope>IDENTIFICATION</scope>
</reference>
<reference evidence="2 3" key="2">
    <citation type="submission" date="2018-11" db="EMBL/GenBank/DDBJ databases">
        <authorList>
            <consortium name="Pathogen Informatics"/>
        </authorList>
    </citation>
    <scope>NUCLEOTIDE SEQUENCE [LARGE SCALE GENOMIC DNA]</scope>
</reference>
<dbReference type="WBParaSite" id="TCLT_0000776801-mRNA-1">
    <property type="protein sequence ID" value="TCLT_0000776801-mRNA-1"/>
    <property type="gene ID" value="TCLT_0000776801"/>
</dbReference>
<dbReference type="PROSITE" id="PS51489">
    <property type="entry name" value="BUB1_N"/>
    <property type="match status" value="1"/>
</dbReference>
<name>A0A0N5D481_THECL</name>
<dbReference type="Gene3D" id="1.25.40.430">
    <property type="match status" value="1"/>
</dbReference>
<protein>
    <submittedName>
        <fullName evidence="4">BUB1 N-terminal domain-containing protein</fullName>
    </submittedName>
</protein>
<organism evidence="4">
    <name type="scientific">Thelazia callipaeda</name>
    <name type="common">Oriental eyeworm</name>
    <name type="synonym">Parasitic nematode</name>
    <dbReference type="NCBI Taxonomy" id="103827"/>
    <lineage>
        <taxon>Eukaryota</taxon>
        <taxon>Metazoa</taxon>
        <taxon>Ecdysozoa</taxon>
        <taxon>Nematoda</taxon>
        <taxon>Chromadorea</taxon>
        <taxon>Rhabditida</taxon>
        <taxon>Spirurina</taxon>
        <taxon>Spiruromorpha</taxon>
        <taxon>Thelazioidea</taxon>
        <taxon>Thelaziidae</taxon>
        <taxon>Thelazia</taxon>
    </lineage>
</organism>
<dbReference type="Proteomes" id="UP000276776">
    <property type="component" value="Unassembled WGS sequence"/>
</dbReference>
<proteinExistence type="predicted"/>
<evidence type="ECO:0000259" key="1">
    <source>
        <dbReference type="PROSITE" id="PS51489"/>
    </source>
</evidence>
<keyword evidence="3" id="KW-1185">Reference proteome</keyword>